<sequence length="146" mass="16477">MTSTTPAPHDDIRSAEEFADEVMVGVQGESLTRDQIRELLAQSIETDRERRAGPFEDLHAYQHTTSSGFSYTVVQIDTAEGAQERTRIYVNDGCVFDGDPITAADELRRLVELYDNDEHQDKPYETCEWLAEGIRDYIGESDRDGG</sequence>
<accession>T5K4F7</accession>
<dbReference type="RefSeq" id="WP_021200850.1">
    <property type="nucleotide sequence ID" value="NZ_ATAO01000206.1"/>
</dbReference>
<reference evidence="1 2" key="1">
    <citation type="journal article" date="2013" name="Genome Announc.">
        <title>Whole-genome sequences of five oyster-associated bacteria show potential for crude oil hydrocarbon degradation.</title>
        <authorList>
            <person name="Chauhan A."/>
            <person name="Green S."/>
            <person name="Pathak A."/>
            <person name="Thomas J."/>
            <person name="Venkatramanan R."/>
        </authorList>
    </citation>
    <scope>NUCLEOTIDE SEQUENCE [LARGE SCALE GENOMIC DNA]</scope>
    <source>
        <strain evidence="1 2">MF109</strain>
    </source>
</reference>
<dbReference type="Proteomes" id="UP000016033">
    <property type="component" value="Unassembled WGS sequence"/>
</dbReference>
<dbReference type="PATRIC" id="fig|1333857.3.peg.2917"/>
<dbReference type="AlphaFoldDB" id="T5K4F7"/>
<comment type="caution">
    <text evidence="1">The sequence shown here is derived from an EMBL/GenBank/DDBJ whole genome shotgun (WGS) entry which is preliminary data.</text>
</comment>
<organism evidence="1 2">
    <name type="scientific">Microbacterium maritypicum MF109</name>
    <dbReference type="NCBI Taxonomy" id="1333857"/>
    <lineage>
        <taxon>Bacteria</taxon>
        <taxon>Bacillati</taxon>
        <taxon>Actinomycetota</taxon>
        <taxon>Actinomycetes</taxon>
        <taxon>Micrococcales</taxon>
        <taxon>Microbacteriaceae</taxon>
        <taxon>Microbacterium</taxon>
    </lineage>
</organism>
<protein>
    <submittedName>
        <fullName evidence="1">Uncharacterized protein</fullName>
    </submittedName>
</protein>
<name>T5K4F7_MICMQ</name>
<evidence type="ECO:0000313" key="2">
    <source>
        <dbReference type="Proteomes" id="UP000016033"/>
    </source>
</evidence>
<gene>
    <name evidence="1" type="ORF">L687_04675</name>
</gene>
<proteinExistence type="predicted"/>
<dbReference type="EMBL" id="ATAO01000206">
    <property type="protein sequence ID" value="EQM74761.1"/>
    <property type="molecule type" value="Genomic_DNA"/>
</dbReference>
<evidence type="ECO:0000313" key="1">
    <source>
        <dbReference type="EMBL" id="EQM74761.1"/>
    </source>
</evidence>